<dbReference type="GO" id="GO:0030203">
    <property type="term" value="P:glycosaminoglycan metabolic process"/>
    <property type="evidence" value="ECO:0007669"/>
    <property type="project" value="TreeGrafter"/>
</dbReference>
<dbReference type="STRING" id="5762.D2V1Y2"/>
<dbReference type="GeneID" id="8862559"/>
<keyword evidence="8" id="KW-0812">Transmembrane</keyword>
<dbReference type="InterPro" id="IPR025705">
    <property type="entry name" value="Beta_hexosaminidase_sua/sub"/>
</dbReference>
<feature type="domain" description="Beta-hexosaminidase eukaryotic type N-terminal" evidence="10">
    <location>
        <begin position="84"/>
        <end position="217"/>
    </location>
</feature>
<keyword evidence="6" id="KW-0326">Glycosidase</keyword>
<proteinExistence type="inferred from homology"/>
<keyword evidence="4" id="KW-0378">Hydrolase</keyword>
<feature type="domain" description="Glycoside hydrolase family 20 catalytic" evidence="9">
    <location>
        <begin position="242"/>
        <end position="598"/>
    </location>
</feature>
<dbReference type="Pfam" id="PF00728">
    <property type="entry name" value="Glyco_hydro_20"/>
    <property type="match status" value="1"/>
</dbReference>
<dbReference type="GO" id="GO:0004563">
    <property type="term" value="F:beta-N-acetylhexosaminidase activity"/>
    <property type="evidence" value="ECO:0007669"/>
    <property type="project" value="UniProtKB-EC"/>
</dbReference>
<dbReference type="VEuPathDB" id="AmoebaDB:NAEGRDRAFT_78191"/>
<dbReference type="InterPro" id="IPR017853">
    <property type="entry name" value="GH"/>
</dbReference>
<organism evidence="12">
    <name type="scientific">Naegleria gruberi</name>
    <name type="common">Amoeba</name>
    <dbReference type="NCBI Taxonomy" id="5762"/>
    <lineage>
        <taxon>Eukaryota</taxon>
        <taxon>Discoba</taxon>
        <taxon>Heterolobosea</taxon>
        <taxon>Tetramitia</taxon>
        <taxon>Eutetramitia</taxon>
        <taxon>Vahlkampfiidae</taxon>
        <taxon>Naegleria</taxon>
    </lineage>
</organism>
<dbReference type="Gene3D" id="3.20.20.80">
    <property type="entry name" value="Glycosidases"/>
    <property type="match status" value="1"/>
</dbReference>
<dbReference type="GO" id="GO:0005975">
    <property type="term" value="P:carbohydrate metabolic process"/>
    <property type="evidence" value="ECO:0007669"/>
    <property type="project" value="InterPro"/>
</dbReference>
<evidence type="ECO:0000256" key="2">
    <source>
        <dbReference type="ARBA" id="ARBA00006285"/>
    </source>
</evidence>
<evidence type="ECO:0000256" key="1">
    <source>
        <dbReference type="ARBA" id="ARBA00001231"/>
    </source>
</evidence>
<accession>D2V1Y2</accession>
<evidence type="ECO:0000313" key="11">
    <source>
        <dbReference type="EMBL" id="EFC49391.1"/>
    </source>
</evidence>
<evidence type="ECO:0000259" key="9">
    <source>
        <dbReference type="Pfam" id="PF00728"/>
    </source>
</evidence>
<dbReference type="AlphaFoldDB" id="D2V1Y2"/>
<dbReference type="eggNOG" id="KOG2499">
    <property type="taxonomic scope" value="Eukaryota"/>
</dbReference>
<keyword evidence="8" id="KW-0472">Membrane</keyword>
<keyword evidence="12" id="KW-1185">Reference proteome</keyword>
<dbReference type="SUPFAM" id="SSF55545">
    <property type="entry name" value="beta-N-acetylhexosaminidase-like domain"/>
    <property type="match status" value="1"/>
</dbReference>
<evidence type="ECO:0000256" key="6">
    <source>
        <dbReference type="ARBA" id="ARBA00023295"/>
    </source>
</evidence>
<dbReference type="PANTHER" id="PTHR22600">
    <property type="entry name" value="BETA-HEXOSAMINIDASE"/>
    <property type="match status" value="1"/>
</dbReference>
<dbReference type="InParanoid" id="D2V1Y2"/>
<feature type="active site" description="Proton donor" evidence="7">
    <location>
        <position position="411"/>
    </location>
</feature>
<dbReference type="RefSeq" id="XP_002682135.1">
    <property type="nucleotide sequence ID" value="XM_002682089.1"/>
</dbReference>
<dbReference type="OrthoDB" id="428480at2759"/>
<dbReference type="InterPro" id="IPR015883">
    <property type="entry name" value="Glyco_hydro_20_cat"/>
</dbReference>
<name>D2V1Y2_NAEGR</name>
<dbReference type="Gene3D" id="3.30.379.10">
    <property type="entry name" value="Chitobiase/beta-hexosaminidase domain 2-like"/>
    <property type="match status" value="1"/>
</dbReference>
<gene>
    <name evidence="11" type="ORF">NAEGRDRAFT_78191</name>
</gene>
<keyword evidence="5" id="KW-0325">Glycoprotein</keyword>
<comment type="catalytic activity">
    <reaction evidence="1">
        <text>Hydrolysis of terminal non-reducing N-acetyl-D-hexosamine residues in N-acetyl-beta-D-hexosaminides.</text>
        <dbReference type="EC" id="3.2.1.52"/>
    </reaction>
</comment>
<evidence type="ECO:0000256" key="8">
    <source>
        <dbReference type="SAM" id="Phobius"/>
    </source>
</evidence>
<evidence type="ECO:0000256" key="7">
    <source>
        <dbReference type="PIRSR" id="PIRSR625705-1"/>
    </source>
</evidence>
<protein>
    <recommendedName>
        <fullName evidence="3">beta-N-acetylhexosaminidase</fullName>
        <ecNumber evidence="3">3.2.1.52</ecNumber>
    </recommendedName>
</protein>
<feature type="transmembrane region" description="Helical" evidence="8">
    <location>
        <begin position="53"/>
        <end position="72"/>
    </location>
</feature>
<comment type="similarity">
    <text evidence="2">Belongs to the glycosyl hydrolase 20 family.</text>
</comment>
<evidence type="ECO:0000256" key="3">
    <source>
        <dbReference type="ARBA" id="ARBA00012663"/>
    </source>
</evidence>
<evidence type="ECO:0000256" key="4">
    <source>
        <dbReference type="ARBA" id="ARBA00022801"/>
    </source>
</evidence>
<dbReference type="PRINTS" id="PR00738">
    <property type="entry name" value="GLHYDRLASE20"/>
</dbReference>
<sequence>MSSLQLSEVVGHYHHHHREYSLIYSSSSPPSSSSSLSRSNNSMIMRTLTSHRMMMIVFSLLVLLLCCNHYTLGYNPNTEIIKYLVPRPKEVSWDSSQTRMISFYKLNFALEVNGNSASVSDFPIVGKALDRYTKWMFKLFTNSGSDNDNSNNNDEDNEFDFYTDNVVIQIREATKLPLLNVFDIDESYEISIKSRGMVIKSNTQFGFLRALETFAQMIRRNPNSNFFFIPNSPIVIKDSPRYKYRGLMIDVSRNYIYTSTILDIIELMSFDKLNVLHIHLSDAQSFPYQMYGKFSKLSEKSSFSKDLVFTSNDIATIIEFAYYRGIQVIPEFDMPGHAKSFAYAYSEVVSSCPTRLSANINNFPFNVVEPLTYELIEAIIAQWQSTSGITQKAPTLASSVQLTTMHLGSDEIVKSCWTENPVITDFFAATGNQTDYGKIESANDIWAYFQARLASGENYQKISNLIFWEDLFLRMKSSLFTPDKTKSICQIWRDAKNLPECVNRGYRTILSAGYYLDMVQNVVGNSPTPTPPPYTFVDTWKSLYLVDPNDQFNSSETYDSSKIIGLEAAMWGENVHNEVIISTIFPRISAFAERAWSPSTVKSLDDAMTRLVNHRCHTQVKRNFKTIPPLKPIYCKYQYLYELESESDWAHSAVIALFCLVGVLLLSLVAAVVFSICMCKKYRSIKKAYKNDISFSEDKLSSYYLKQRDE</sequence>
<dbReference type="Pfam" id="PF14845">
    <property type="entry name" value="Glycohydro_20b2"/>
    <property type="match status" value="1"/>
</dbReference>
<evidence type="ECO:0000256" key="5">
    <source>
        <dbReference type="ARBA" id="ARBA00023180"/>
    </source>
</evidence>
<reference evidence="11 12" key="1">
    <citation type="journal article" date="2010" name="Cell">
        <title>The genome of Naegleria gruberi illuminates early eukaryotic versatility.</title>
        <authorList>
            <person name="Fritz-Laylin L.K."/>
            <person name="Prochnik S.E."/>
            <person name="Ginger M.L."/>
            <person name="Dacks J.B."/>
            <person name="Carpenter M.L."/>
            <person name="Field M.C."/>
            <person name="Kuo A."/>
            <person name="Paredez A."/>
            <person name="Chapman J."/>
            <person name="Pham J."/>
            <person name="Shu S."/>
            <person name="Neupane R."/>
            <person name="Cipriano M."/>
            <person name="Mancuso J."/>
            <person name="Tu H."/>
            <person name="Salamov A."/>
            <person name="Lindquist E."/>
            <person name="Shapiro H."/>
            <person name="Lucas S."/>
            <person name="Grigoriev I.V."/>
            <person name="Cande W.Z."/>
            <person name="Fulton C."/>
            <person name="Rokhsar D.S."/>
            <person name="Dawson S.C."/>
        </authorList>
    </citation>
    <scope>NUCLEOTIDE SEQUENCE [LARGE SCALE GENOMIC DNA]</scope>
    <source>
        <strain evidence="11 12">NEG-M</strain>
    </source>
</reference>
<dbReference type="InterPro" id="IPR029018">
    <property type="entry name" value="Hex-like_dom2"/>
</dbReference>
<evidence type="ECO:0000313" key="12">
    <source>
        <dbReference type="Proteomes" id="UP000006671"/>
    </source>
</evidence>
<dbReference type="KEGG" id="ngr:NAEGRDRAFT_78191"/>
<dbReference type="GO" id="GO:0016020">
    <property type="term" value="C:membrane"/>
    <property type="evidence" value="ECO:0007669"/>
    <property type="project" value="TreeGrafter"/>
</dbReference>
<dbReference type="Proteomes" id="UP000006671">
    <property type="component" value="Unassembled WGS sequence"/>
</dbReference>
<dbReference type="EMBL" id="GG738848">
    <property type="protein sequence ID" value="EFC49391.1"/>
    <property type="molecule type" value="Genomic_DNA"/>
</dbReference>
<keyword evidence="8" id="KW-1133">Transmembrane helix</keyword>
<evidence type="ECO:0000259" key="10">
    <source>
        <dbReference type="Pfam" id="PF14845"/>
    </source>
</evidence>
<dbReference type="InterPro" id="IPR029019">
    <property type="entry name" value="HEX_eukaryotic_N"/>
</dbReference>
<feature type="transmembrane region" description="Helical" evidence="8">
    <location>
        <begin position="649"/>
        <end position="677"/>
    </location>
</feature>
<dbReference type="EC" id="3.2.1.52" evidence="3"/>
<dbReference type="PANTHER" id="PTHR22600:SF21">
    <property type="entry name" value="BETA-HEXOSAMINIDASE A"/>
    <property type="match status" value="1"/>
</dbReference>
<dbReference type="SUPFAM" id="SSF51445">
    <property type="entry name" value="(Trans)glycosidases"/>
    <property type="match status" value="1"/>
</dbReference>